<dbReference type="AlphaFoldDB" id="A0A0A8ZL96"/>
<reference evidence="1" key="1">
    <citation type="submission" date="2014-09" db="EMBL/GenBank/DDBJ databases">
        <authorList>
            <person name="Magalhaes I.L.F."/>
            <person name="Oliveira U."/>
            <person name="Santos F.R."/>
            <person name="Vidigal T.H.D.A."/>
            <person name="Brescovit A.D."/>
            <person name="Santos A.J."/>
        </authorList>
    </citation>
    <scope>NUCLEOTIDE SEQUENCE</scope>
    <source>
        <tissue evidence="1">Shoot tissue taken approximately 20 cm above the soil surface</tissue>
    </source>
</reference>
<name>A0A0A8ZL96_ARUDO</name>
<dbReference type="EMBL" id="GBRH01257731">
    <property type="protein sequence ID" value="JAD40164.1"/>
    <property type="molecule type" value="Transcribed_RNA"/>
</dbReference>
<protein>
    <submittedName>
        <fullName evidence="1">Uncharacterized protein</fullName>
    </submittedName>
</protein>
<organism evidence="1">
    <name type="scientific">Arundo donax</name>
    <name type="common">Giant reed</name>
    <name type="synonym">Donax arundinaceus</name>
    <dbReference type="NCBI Taxonomy" id="35708"/>
    <lineage>
        <taxon>Eukaryota</taxon>
        <taxon>Viridiplantae</taxon>
        <taxon>Streptophyta</taxon>
        <taxon>Embryophyta</taxon>
        <taxon>Tracheophyta</taxon>
        <taxon>Spermatophyta</taxon>
        <taxon>Magnoliopsida</taxon>
        <taxon>Liliopsida</taxon>
        <taxon>Poales</taxon>
        <taxon>Poaceae</taxon>
        <taxon>PACMAD clade</taxon>
        <taxon>Arundinoideae</taxon>
        <taxon>Arundineae</taxon>
        <taxon>Arundo</taxon>
    </lineage>
</organism>
<evidence type="ECO:0000313" key="1">
    <source>
        <dbReference type="EMBL" id="JAD40164.1"/>
    </source>
</evidence>
<sequence length="37" mass="3808">MSRTGPGTTQLLCRAARRAEILGTVQPGSSCCASTVQ</sequence>
<reference evidence="1" key="2">
    <citation type="journal article" date="2015" name="Data Brief">
        <title>Shoot transcriptome of the giant reed, Arundo donax.</title>
        <authorList>
            <person name="Barrero R.A."/>
            <person name="Guerrero F.D."/>
            <person name="Moolhuijzen P."/>
            <person name="Goolsby J.A."/>
            <person name="Tidwell J."/>
            <person name="Bellgard S.E."/>
            <person name="Bellgard M.I."/>
        </authorList>
    </citation>
    <scope>NUCLEOTIDE SEQUENCE</scope>
    <source>
        <tissue evidence="1">Shoot tissue taken approximately 20 cm above the soil surface</tissue>
    </source>
</reference>
<proteinExistence type="predicted"/>
<accession>A0A0A8ZL96</accession>